<evidence type="ECO:0000313" key="7">
    <source>
        <dbReference type="Proteomes" id="UP000180254"/>
    </source>
</evidence>
<dbReference type="EMBL" id="MKIE01000005">
    <property type="protein sequence ID" value="OHW62075.1"/>
    <property type="molecule type" value="Genomic_DNA"/>
</dbReference>
<keyword evidence="1 5" id="KW-0328">Glycosyltransferase</keyword>
<dbReference type="RefSeq" id="WP_071063301.1">
    <property type="nucleotide sequence ID" value="NZ_MKIE01000005.1"/>
</dbReference>
<dbReference type="EC" id="2.4.1.187" evidence="5"/>
<keyword evidence="7" id="KW-1185">Reference proteome</keyword>
<dbReference type="PANTHER" id="PTHR34136">
    <property type="match status" value="1"/>
</dbReference>
<dbReference type="GO" id="GO:0019350">
    <property type="term" value="P:teichoic acid biosynthetic process"/>
    <property type="evidence" value="ECO:0007669"/>
    <property type="project" value="UniProtKB-UniRule"/>
</dbReference>
<evidence type="ECO:0000256" key="5">
    <source>
        <dbReference type="HAMAP-Rule" id="MF_02070"/>
    </source>
</evidence>
<evidence type="ECO:0000256" key="2">
    <source>
        <dbReference type="ARBA" id="ARBA00022679"/>
    </source>
</evidence>
<keyword evidence="4 5" id="KW-0961">Cell wall biogenesis/degradation</keyword>
<dbReference type="AlphaFoldDB" id="A0A1S1V6K8"/>
<accession>A0A1S1V6K8</accession>
<keyword evidence="3 5" id="KW-0777">Teichoic acid biosynthesis</keyword>
<proteinExistence type="inferred from homology"/>
<reference evidence="6 7" key="1">
    <citation type="submission" date="2016-09" db="EMBL/GenBank/DDBJ databases">
        <title>Genome sequence of Eubacterium angustum.</title>
        <authorList>
            <person name="Poehlein A."/>
            <person name="Daniel R."/>
        </authorList>
    </citation>
    <scope>NUCLEOTIDE SEQUENCE [LARGE SCALE GENOMIC DNA]</scope>
    <source>
        <strain evidence="6 7">DSM 1989</strain>
    </source>
</reference>
<dbReference type="UniPathway" id="UPA00632"/>
<dbReference type="GO" id="GO:0047244">
    <property type="term" value="F:N-acetylglucosaminyldiphosphoundecaprenol N-acetyl-beta-D-mannosaminyltransferase activity"/>
    <property type="evidence" value="ECO:0007669"/>
    <property type="project" value="UniProtKB-UniRule"/>
</dbReference>
<evidence type="ECO:0000256" key="1">
    <source>
        <dbReference type="ARBA" id="ARBA00022676"/>
    </source>
</evidence>
<comment type="caution">
    <text evidence="6">The sequence shown here is derived from an EMBL/GenBank/DDBJ whole genome shotgun (WGS) entry which is preliminary data.</text>
</comment>
<dbReference type="Proteomes" id="UP000180254">
    <property type="component" value="Unassembled WGS sequence"/>
</dbReference>
<dbReference type="HAMAP" id="MF_02070">
    <property type="entry name" value="TagA_TarA"/>
    <property type="match status" value="1"/>
</dbReference>
<dbReference type="STRING" id="39480.EUAN_15230"/>
<organism evidence="6 7">
    <name type="scientific">Andreesenia angusta</name>
    <dbReference type="NCBI Taxonomy" id="39480"/>
    <lineage>
        <taxon>Bacteria</taxon>
        <taxon>Bacillati</taxon>
        <taxon>Bacillota</taxon>
        <taxon>Tissierellia</taxon>
        <taxon>Tissierellales</taxon>
        <taxon>Gottschalkiaceae</taxon>
        <taxon>Andreesenia</taxon>
    </lineage>
</organism>
<dbReference type="InterPro" id="IPR034714">
    <property type="entry name" value="TagA_TarA"/>
</dbReference>
<evidence type="ECO:0000313" key="6">
    <source>
        <dbReference type="EMBL" id="OHW62075.1"/>
    </source>
</evidence>
<dbReference type="Pfam" id="PF03808">
    <property type="entry name" value="Glyco_tran_WecG"/>
    <property type="match status" value="1"/>
</dbReference>
<comment type="catalytic activity">
    <reaction evidence="5">
        <text>UDP-N-acetyl-alpha-D-mannosamine + N-acetyl-alpha-D-glucosaminyl-di-trans,octa-cis-undecaprenyl diphosphate = N-acetyl-beta-D-mannosaminyl-(1-&gt;4)-N-acetyl-alpha-D-glucosaminyl di-trans,octa-cis-undecaprenyl diphosphate + UDP + H(+)</text>
        <dbReference type="Rhea" id="RHEA:16053"/>
        <dbReference type="ChEBI" id="CHEBI:15378"/>
        <dbReference type="ChEBI" id="CHEBI:58223"/>
        <dbReference type="ChEBI" id="CHEBI:62959"/>
        <dbReference type="ChEBI" id="CHEBI:68623"/>
        <dbReference type="ChEBI" id="CHEBI:132210"/>
        <dbReference type="EC" id="2.4.1.187"/>
    </reaction>
</comment>
<sequence length="252" mass="28221">MNEKVEILGVSIGNKSMEEARATVEEFLARDGLDTLYTPNTEIVMEARKNTRLREILNRGSLVVPDGIGLVYASRIKRKPLQERVAGFDLSIEMLDIADKRGYSIYLLGGEEGIAKKAGEEIVKRYPGAKIAGYHNGYFKGAHIGKGGHEEEQKIISDINSSGADILFVGFGAPKQEYWIEENKDKLNIKLAIGNGGTMDVLAGKTKRAPEIYQKLGLEWFYRLIKDPRRITRQLSLPLFMLTVIFTRDSVK</sequence>
<dbReference type="GO" id="GO:0071555">
    <property type="term" value="P:cell wall organization"/>
    <property type="evidence" value="ECO:0007669"/>
    <property type="project" value="UniProtKB-KW"/>
</dbReference>
<comment type="pathway">
    <text evidence="5">Cell wall biogenesis; teichoic acid biosynthesis.</text>
</comment>
<keyword evidence="2 5" id="KW-0808">Transferase</keyword>
<gene>
    <name evidence="6" type="primary">tagA</name>
    <name evidence="6" type="ORF">EUAN_15230</name>
</gene>
<evidence type="ECO:0000256" key="3">
    <source>
        <dbReference type="ARBA" id="ARBA00022944"/>
    </source>
</evidence>
<dbReference type="NCBIfam" id="TIGR00696">
    <property type="entry name" value="wecG_tagA_cpsF"/>
    <property type="match status" value="1"/>
</dbReference>
<evidence type="ECO:0000256" key="4">
    <source>
        <dbReference type="ARBA" id="ARBA00023316"/>
    </source>
</evidence>
<comment type="function">
    <text evidence="5">Catalyzes the conversion of GlcNAc-PP-undecaprenol into ManNAc-GlcNAc-PP-undecaprenol, the first committed lipid intermediate in the de novo synthesis of teichoic acid.</text>
</comment>
<dbReference type="InterPro" id="IPR004629">
    <property type="entry name" value="WecG_TagA_CpsF"/>
</dbReference>
<dbReference type="PANTHER" id="PTHR34136:SF1">
    <property type="entry name" value="UDP-N-ACETYL-D-MANNOSAMINURONIC ACID TRANSFERASE"/>
    <property type="match status" value="1"/>
</dbReference>
<protein>
    <recommendedName>
        <fullName evidence="5">N-acetylglucosaminyldiphosphoundecaprenol N-acetyl-beta-D-mannosaminyltransferase</fullName>
        <ecNumber evidence="5">2.4.1.187</ecNumber>
    </recommendedName>
    <alternativeName>
        <fullName evidence="5">N-acetylmannosaminyltransferase</fullName>
    </alternativeName>
    <alternativeName>
        <fullName evidence="5">UDP-N-acetylmannosamine transferase</fullName>
    </alternativeName>
    <alternativeName>
        <fullName evidence="5">UDP-N-acetylmannosamine:N-acetylglucosaminyl pyrophosphorylundecaprenol N-acetylmannosaminyltransferase</fullName>
    </alternativeName>
</protein>
<dbReference type="CDD" id="cd06533">
    <property type="entry name" value="Glyco_transf_WecG_TagA"/>
    <property type="match status" value="1"/>
</dbReference>
<name>A0A1S1V6K8_9FIRM</name>
<comment type="similarity">
    <text evidence="5">Belongs to the glycosyltransferase 26 family. TagA/TarA subfamily.</text>
</comment>